<evidence type="ECO:0000313" key="3">
    <source>
        <dbReference type="EMBL" id="TCO86528.1"/>
    </source>
</evidence>
<name>A0A4V6NPP1_9FIRM</name>
<protein>
    <recommendedName>
        <fullName evidence="5">Lipoprotein</fullName>
    </recommendedName>
</protein>
<dbReference type="EMBL" id="SLXA01000001">
    <property type="protein sequence ID" value="TCO86528.1"/>
    <property type="molecule type" value="Genomic_DNA"/>
</dbReference>
<feature type="compositionally biased region" description="Polar residues" evidence="1">
    <location>
        <begin position="31"/>
        <end position="42"/>
    </location>
</feature>
<evidence type="ECO:0000313" key="4">
    <source>
        <dbReference type="Proteomes" id="UP000295711"/>
    </source>
</evidence>
<keyword evidence="2" id="KW-0732">Signal</keyword>
<evidence type="ECO:0000256" key="2">
    <source>
        <dbReference type="SAM" id="SignalP"/>
    </source>
</evidence>
<accession>A0A4V6NPP1</accession>
<dbReference type="AlphaFoldDB" id="A0A4V6NPP1"/>
<feature type="region of interest" description="Disordered" evidence="1">
    <location>
        <begin position="28"/>
        <end position="70"/>
    </location>
</feature>
<dbReference type="OrthoDB" id="1851708at2"/>
<feature type="compositionally biased region" description="Basic and acidic residues" evidence="1">
    <location>
        <begin position="56"/>
        <end position="70"/>
    </location>
</feature>
<reference evidence="3 4" key="1">
    <citation type="submission" date="2019-03" db="EMBL/GenBank/DDBJ databases">
        <title>Genomic Encyclopedia of Type Strains, Phase IV (KMG-IV): sequencing the most valuable type-strain genomes for metagenomic binning, comparative biology and taxonomic classification.</title>
        <authorList>
            <person name="Goeker M."/>
        </authorList>
    </citation>
    <scope>NUCLEOTIDE SEQUENCE [LARGE SCALE GENOMIC DNA]</scope>
    <source>
        <strain evidence="3 4">DSM 28559</strain>
    </source>
</reference>
<keyword evidence="4" id="KW-1185">Reference proteome</keyword>
<organism evidence="3 4">
    <name type="scientific">Frisingicoccus caecimuris</name>
    <dbReference type="NCBI Taxonomy" id="1796636"/>
    <lineage>
        <taxon>Bacteria</taxon>
        <taxon>Bacillati</taxon>
        <taxon>Bacillota</taxon>
        <taxon>Clostridia</taxon>
        <taxon>Lachnospirales</taxon>
        <taxon>Lachnospiraceae</taxon>
        <taxon>Frisingicoccus</taxon>
    </lineage>
</organism>
<proteinExistence type="predicted"/>
<gene>
    <name evidence="3" type="ORF">EV212_101318</name>
</gene>
<feature type="chain" id="PRO_5020881909" description="Lipoprotein" evidence="2">
    <location>
        <begin position="23"/>
        <end position="237"/>
    </location>
</feature>
<sequence>MKKFVKMISTAAVMGLLMASLAACGKKETGNETSGNIVINETQTKEQNESTTGASKEVDETKPPFEETKTEVTISVPDEVDTMRPILLGICKTMSGGRVYDGADSEFFWNSIYAAINGSNWIHPDISLSDDGSGYMVPKEVMAEYAEAMFAGNSGIPEIPATVGGIEFDVDTDCYVLYSAEGHLGSMEFMEIEETDNGYEVTVAFTTKSGNVETHTFVMTSGGYGVFPCAVNSVIDE</sequence>
<evidence type="ECO:0008006" key="5">
    <source>
        <dbReference type="Google" id="ProtNLM"/>
    </source>
</evidence>
<comment type="caution">
    <text evidence="3">The sequence shown here is derived from an EMBL/GenBank/DDBJ whole genome shotgun (WGS) entry which is preliminary data.</text>
</comment>
<feature type="signal peptide" evidence="2">
    <location>
        <begin position="1"/>
        <end position="22"/>
    </location>
</feature>
<dbReference type="PROSITE" id="PS51257">
    <property type="entry name" value="PROKAR_LIPOPROTEIN"/>
    <property type="match status" value="1"/>
</dbReference>
<evidence type="ECO:0000256" key="1">
    <source>
        <dbReference type="SAM" id="MobiDB-lite"/>
    </source>
</evidence>
<dbReference type="Proteomes" id="UP000295711">
    <property type="component" value="Unassembled WGS sequence"/>
</dbReference>
<dbReference type="RefSeq" id="WP_132087841.1">
    <property type="nucleotide sequence ID" value="NZ_JANKAQ010000002.1"/>
</dbReference>